<name>A0A9J7BIR6_9BACT</name>
<dbReference type="AlphaFoldDB" id="A0A9J7BIR6"/>
<proteinExistence type="predicted"/>
<sequence length="181" mass="20359">MFFAFRLLAPSALDAQDDTNKESCRWRIHEPTISICVQLADRFRDETEQQHRAIISDLMLRIDDLKKLALISDDLRWLVEEGHNANNAAEQDRRLQIIGKTSWNLCRNRNARSACRAAFRLDKGSGANDLGADVVLRTMQADVSFCMGLLKGSGVADVHYSERLQKIAAGAVRLSALFKPM</sequence>
<accession>A0A9J7BIR6</accession>
<dbReference type="Proteomes" id="UP001059380">
    <property type="component" value="Chromosome"/>
</dbReference>
<organism evidence="1 2">
    <name type="scientific">Occallatibacter riparius</name>
    <dbReference type="NCBI Taxonomy" id="1002689"/>
    <lineage>
        <taxon>Bacteria</taxon>
        <taxon>Pseudomonadati</taxon>
        <taxon>Acidobacteriota</taxon>
        <taxon>Terriglobia</taxon>
        <taxon>Terriglobales</taxon>
        <taxon>Acidobacteriaceae</taxon>
        <taxon>Occallatibacter</taxon>
    </lineage>
</organism>
<protein>
    <submittedName>
        <fullName evidence="1">Uncharacterized protein</fullName>
    </submittedName>
</protein>
<reference evidence="1" key="1">
    <citation type="submission" date="2021-04" db="EMBL/GenBank/DDBJ databases">
        <title>Phylogenetic analysis of Acidobacteriaceae.</title>
        <authorList>
            <person name="Qiu L."/>
            <person name="Zhang Q."/>
        </authorList>
    </citation>
    <scope>NUCLEOTIDE SEQUENCE</scope>
    <source>
        <strain evidence="1">DSM 25168</strain>
    </source>
</reference>
<evidence type="ECO:0000313" key="2">
    <source>
        <dbReference type="Proteomes" id="UP001059380"/>
    </source>
</evidence>
<keyword evidence="2" id="KW-1185">Reference proteome</keyword>
<evidence type="ECO:0000313" key="1">
    <source>
        <dbReference type="EMBL" id="UWZ82696.1"/>
    </source>
</evidence>
<gene>
    <name evidence="1" type="ORF">MOP44_19250</name>
</gene>
<dbReference type="KEGG" id="orp:MOP44_19250"/>
<dbReference type="EMBL" id="CP093313">
    <property type="protein sequence ID" value="UWZ82696.1"/>
    <property type="molecule type" value="Genomic_DNA"/>
</dbReference>
<dbReference type="RefSeq" id="WP_260791884.1">
    <property type="nucleotide sequence ID" value="NZ_CP093313.1"/>
</dbReference>